<dbReference type="OrthoDB" id="1055097at2759"/>
<evidence type="ECO:0000313" key="2">
    <source>
        <dbReference type="Proteomes" id="UP000265703"/>
    </source>
</evidence>
<dbReference type="EMBL" id="QKYT01000398">
    <property type="protein sequence ID" value="RIA85894.1"/>
    <property type="molecule type" value="Genomic_DNA"/>
</dbReference>
<name>A0A397ST91_9GLOM</name>
<dbReference type="AlphaFoldDB" id="A0A397ST91"/>
<comment type="caution">
    <text evidence="1">The sequence shown here is derived from an EMBL/GenBank/DDBJ whole genome shotgun (WGS) entry which is preliminary data.</text>
</comment>
<evidence type="ECO:0000313" key="1">
    <source>
        <dbReference type="EMBL" id="RIA85894.1"/>
    </source>
</evidence>
<dbReference type="Proteomes" id="UP000265703">
    <property type="component" value="Unassembled WGS sequence"/>
</dbReference>
<gene>
    <name evidence="1" type="ORF">C1645_780903</name>
</gene>
<organism evidence="1 2">
    <name type="scientific">Glomus cerebriforme</name>
    <dbReference type="NCBI Taxonomy" id="658196"/>
    <lineage>
        <taxon>Eukaryota</taxon>
        <taxon>Fungi</taxon>
        <taxon>Fungi incertae sedis</taxon>
        <taxon>Mucoromycota</taxon>
        <taxon>Glomeromycotina</taxon>
        <taxon>Glomeromycetes</taxon>
        <taxon>Glomerales</taxon>
        <taxon>Glomeraceae</taxon>
        <taxon>Glomus</taxon>
    </lineage>
</organism>
<accession>A0A397ST91</accession>
<keyword evidence="2" id="KW-1185">Reference proteome</keyword>
<dbReference type="InterPro" id="IPR032675">
    <property type="entry name" value="LRR_dom_sf"/>
</dbReference>
<feature type="non-terminal residue" evidence="1">
    <location>
        <position position="492"/>
    </location>
</feature>
<proteinExistence type="predicted"/>
<sequence length="492" mass="58008">MPELSCDIFLVIFEELQDDPNSLYSCLFVNNLWCNLVVPILWNYPQKFCSMRSRLKRLKLFNLILSHLPESSRDLLKNEGINIIPETRENQLTFDYVKFLKFIDHNFIFNYGYYGIDLNNSQQNLLEQEVYKLLISKCSAIKHLNMDGFDYPIHEFEGARTCLSNIKEFSCKSTDETSLMSKLIQTRCNYLEKLHIILQYDDEIILSQLIGMQNQIQYLKISHKQQTPSTQDYRNIVQAIERIAPLIIHLDLLIHDGFPVSLIPKFNNLQTLIILNNIHESGNQKLSNEQLKTAVFPELRILSIKDISLSVVANIIQKTNQNLHEIQIQRYMIDYVNNNLNNSKEYIQAIYNYCPYIKNVTIFLNNENLDDFKKFLESCHYLEGVEIGIIEYGDFDEAKFLDILFNSAPINLDKLLIDNIFTLKSLEIFLGKWSNKNSLRPLHIYYDEMIDPFSYNPELTKFRESLRFKYSFVDYHDSGNFWPNPSKDMWDY</sequence>
<reference evidence="1 2" key="1">
    <citation type="submission" date="2018-06" db="EMBL/GenBank/DDBJ databases">
        <title>Comparative genomics reveals the genomic features of Rhizophagus irregularis, R. cerebriforme, R. diaphanum and Gigaspora rosea, and their symbiotic lifestyle signature.</title>
        <authorList>
            <person name="Morin E."/>
            <person name="San Clemente H."/>
            <person name="Chen E.C.H."/>
            <person name="De La Providencia I."/>
            <person name="Hainaut M."/>
            <person name="Kuo A."/>
            <person name="Kohler A."/>
            <person name="Murat C."/>
            <person name="Tang N."/>
            <person name="Roy S."/>
            <person name="Loubradou J."/>
            <person name="Henrissat B."/>
            <person name="Grigoriev I.V."/>
            <person name="Corradi N."/>
            <person name="Roux C."/>
            <person name="Martin F.M."/>
        </authorList>
    </citation>
    <scope>NUCLEOTIDE SEQUENCE [LARGE SCALE GENOMIC DNA]</scope>
    <source>
        <strain evidence="1 2">DAOM 227022</strain>
    </source>
</reference>
<dbReference type="Gene3D" id="3.80.10.10">
    <property type="entry name" value="Ribonuclease Inhibitor"/>
    <property type="match status" value="1"/>
</dbReference>
<protein>
    <recommendedName>
        <fullName evidence="3">F-box domain-containing protein</fullName>
    </recommendedName>
</protein>
<evidence type="ECO:0008006" key="3">
    <source>
        <dbReference type="Google" id="ProtNLM"/>
    </source>
</evidence>